<gene>
    <name evidence="5" type="ORF">D7I46_03545</name>
</gene>
<dbReference type="PROSITE" id="PS00211">
    <property type="entry name" value="ABC_TRANSPORTER_1"/>
    <property type="match status" value="1"/>
</dbReference>
<sequence>MIEVNELSKSFKKTIKQSGLKGAVKSLFNPEYETFEAVKNLTFDVKKGEILGFIGANGAGKSTTIKMLTGILTPTSGTCTINGKIPQENRTEYVKEIGVVFGQRTQLWWDLALQETYSVLKEIYEVPDKQFEKRMDFLNEVLELQEFIKDPVRTLSLGQRMRADIAASLLHSPKVLFLDEPTIGLDVAVKDNIRKAIMQINQEEQTTIILTTHDLADIELLCNRIYMIDKGEAMFDGSVSQLKSTFGKIHEVDFELFSEEEVKKVNFTSFSEVEVEQMGRQIKVRFDATKITVPQLLHSVMSQAQVVDVSVKDADIEEIIRRFFRKEI</sequence>
<dbReference type="GO" id="GO:0005524">
    <property type="term" value="F:ATP binding"/>
    <property type="evidence" value="ECO:0007669"/>
    <property type="project" value="UniProtKB-KW"/>
</dbReference>
<dbReference type="PANTHER" id="PTHR42711">
    <property type="entry name" value="ABC TRANSPORTER ATP-BINDING PROTEIN"/>
    <property type="match status" value="1"/>
</dbReference>
<dbReference type="GO" id="GO:0016887">
    <property type="term" value="F:ATP hydrolysis activity"/>
    <property type="evidence" value="ECO:0007669"/>
    <property type="project" value="InterPro"/>
</dbReference>
<dbReference type="AlphaFoldDB" id="A0A387BLP8"/>
<dbReference type="InterPro" id="IPR017871">
    <property type="entry name" value="ABC_transporter-like_CS"/>
</dbReference>
<dbReference type="Proteomes" id="UP000269374">
    <property type="component" value="Chromosome"/>
</dbReference>
<keyword evidence="1" id="KW-0813">Transport</keyword>
<dbReference type="InterPro" id="IPR050763">
    <property type="entry name" value="ABC_transporter_ATP-binding"/>
</dbReference>
<dbReference type="SUPFAM" id="SSF52540">
    <property type="entry name" value="P-loop containing nucleoside triphosphate hydrolases"/>
    <property type="match status" value="1"/>
</dbReference>
<evidence type="ECO:0000256" key="1">
    <source>
        <dbReference type="ARBA" id="ARBA00022448"/>
    </source>
</evidence>
<dbReference type="SMART" id="SM00382">
    <property type="entry name" value="AAA"/>
    <property type="match status" value="1"/>
</dbReference>
<evidence type="ECO:0000259" key="4">
    <source>
        <dbReference type="PROSITE" id="PS50893"/>
    </source>
</evidence>
<dbReference type="Gene3D" id="3.40.50.300">
    <property type="entry name" value="P-loop containing nucleotide triphosphate hydrolases"/>
    <property type="match status" value="1"/>
</dbReference>
<keyword evidence="2" id="KW-0547">Nucleotide-binding</keyword>
<keyword evidence="6" id="KW-1185">Reference proteome</keyword>
<reference evidence="5 6" key="1">
    <citation type="submission" date="2018-09" db="EMBL/GenBank/DDBJ databases">
        <title>Genome sequencing of strain 1JSPR-7.</title>
        <authorList>
            <person name="Heo J."/>
            <person name="Kim S.-J."/>
            <person name="Kwon S.-W."/>
        </authorList>
    </citation>
    <scope>NUCLEOTIDE SEQUENCE [LARGE SCALE GENOMIC DNA]</scope>
    <source>
        <strain evidence="5 6">1JSPR-7</strain>
    </source>
</reference>
<dbReference type="EMBL" id="CP032627">
    <property type="protein sequence ID" value="AYG01910.1"/>
    <property type="molecule type" value="Genomic_DNA"/>
</dbReference>
<evidence type="ECO:0000256" key="3">
    <source>
        <dbReference type="ARBA" id="ARBA00022840"/>
    </source>
</evidence>
<dbReference type="PROSITE" id="PS50893">
    <property type="entry name" value="ABC_TRANSPORTER_2"/>
    <property type="match status" value="1"/>
</dbReference>
<evidence type="ECO:0000256" key="2">
    <source>
        <dbReference type="ARBA" id="ARBA00022741"/>
    </source>
</evidence>
<proteinExistence type="predicted"/>
<dbReference type="OrthoDB" id="9804819at2"/>
<dbReference type="RefSeq" id="WP_120773279.1">
    <property type="nucleotide sequence ID" value="NZ_CP032627.1"/>
</dbReference>
<protein>
    <submittedName>
        <fullName evidence="5">ATP-binding cassette domain-containing protein</fullName>
    </submittedName>
</protein>
<dbReference type="InterPro" id="IPR003439">
    <property type="entry name" value="ABC_transporter-like_ATP-bd"/>
</dbReference>
<dbReference type="Pfam" id="PF00005">
    <property type="entry name" value="ABC_tran"/>
    <property type="match status" value="1"/>
</dbReference>
<dbReference type="InterPro" id="IPR003593">
    <property type="entry name" value="AAA+_ATPase"/>
</dbReference>
<accession>A0A387BLP8</accession>
<keyword evidence="3 5" id="KW-0067">ATP-binding</keyword>
<feature type="domain" description="ABC transporter" evidence="4">
    <location>
        <begin position="2"/>
        <end position="255"/>
    </location>
</feature>
<evidence type="ECO:0000313" key="6">
    <source>
        <dbReference type="Proteomes" id="UP000269374"/>
    </source>
</evidence>
<dbReference type="PANTHER" id="PTHR42711:SF1">
    <property type="entry name" value="ABC-TRANSPORT PROTEIN, ATP-BINDING COMPONENT"/>
    <property type="match status" value="1"/>
</dbReference>
<dbReference type="InterPro" id="IPR027417">
    <property type="entry name" value="P-loop_NTPase"/>
</dbReference>
<dbReference type="KEGG" id="lact:D7I46_03545"/>
<evidence type="ECO:0000313" key="5">
    <source>
        <dbReference type="EMBL" id="AYG01910.1"/>
    </source>
</evidence>
<organism evidence="5 6">
    <name type="scientific">Lactococcus allomyrinae</name>
    <dbReference type="NCBI Taxonomy" id="2419773"/>
    <lineage>
        <taxon>Bacteria</taxon>
        <taxon>Bacillati</taxon>
        <taxon>Bacillota</taxon>
        <taxon>Bacilli</taxon>
        <taxon>Lactobacillales</taxon>
        <taxon>Streptococcaceae</taxon>
        <taxon>Lactococcus</taxon>
    </lineage>
</organism>
<name>A0A387BLP8_9LACT</name>